<dbReference type="CDD" id="cd00156">
    <property type="entry name" value="REC"/>
    <property type="match status" value="1"/>
</dbReference>
<dbReference type="SMART" id="SM00065">
    <property type="entry name" value="GAF"/>
    <property type="match status" value="1"/>
</dbReference>
<evidence type="ECO:0000256" key="4">
    <source>
        <dbReference type="PROSITE-ProRule" id="PRU00169"/>
    </source>
</evidence>
<dbReference type="RefSeq" id="WP_077025155.1">
    <property type="nucleotide sequence ID" value="NZ_CP017641.1"/>
</dbReference>
<dbReference type="EMBL" id="CP017641">
    <property type="protein sequence ID" value="APZ93734.1"/>
    <property type="molecule type" value="Genomic_DNA"/>
</dbReference>
<dbReference type="GO" id="GO:0000160">
    <property type="term" value="P:phosphorelay signal transduction system"/>
    <property type="evidence" value="ECO:0007669"/>
    <property type="project" value="InterPro"/>
</dbReference>
<dbReference type="OrthoDB" id="227620at2"/>
<feature type="modified residue" description="4-aspartylphosphate" evidence="4">
    <location>
        <position position="489"/>
    </location>
</feature>
<dbReference type="PANTHER" id="PTHR44591:SF3">
    <property type="entry name" value="RESPONSE REGULATORY DOMAIN-CONTAINING PROTEIN"/>
    <property type="match status" value="1"/>
</dbReference>
<evidence type="ECO:0000256" key="2">
    <source>
        <dbReference type="ARBA" id="ARBA00022679"/>
    </source>
</evidence>
<dbReference type="Pfam" id="PF13185">
    <property type="entry name" value="GAF_2"/>
    <property type="match status" value="1"/>
</dbReference>
<evidence type="ECO:0000256" key="3">
    <source>
        <dbReference type="ARBA" id="ARBA00022777"/>
    </source>
</evidence>
<keyword evidence="3" id="KW-0418">Kinase</keyword>
<evidence type="ECO:0000256" key="1">
    <source>
        <dbReference type="ARBA" id="ARBA00022553"/>
    </source>
</evidence>
<sequence>MGAFRPRLVVSGDSDETERQFRSLMGDDVEVVRPGAGQGDADGMLFTGGLAKRTHDLELCARGFLDSVPDALVLIDSQNKVVWHNEVFRTMADSEQPLIGLSFLEALGNPELISPAVLPLNMDPGPGQVLKAILKMAEKSFVAIRASRSALAVGDAESRNFTTIVVRDVSEEILENQKREALYLAGIELGDLSPEEITEMPHEDRTELLKEKILEYSQDILGFETIEIRVLNPVTNELVPLLEVGMQDEAVQRKLYAVAEDNGVTGYVAATRKSHLCRDTKADPLYITGAADARSSLTVPLIMHDEVLGTFNVESPGTQSYDQKDLEFLEVFGIVVAMALNQLHLLVAQKVTAATASSNRLRSEVALPTDDILSSATAILEKYIGHDPDVCEQLQQIVDNTRKIRGQIERVSEEVETTDAGFHPPISRLREERPQLKGKRILVVDSDASVLTSAHDLLDRHSCSVETVRSGKAACQMARSHHYDAVLCDIRLPDMTGYECFCQLQEIDDHLPVILMTGFGYDAGHSIVKCRQRGLKAVLYKPFRREQLLTEVEKAVTPPPPHE</sequence>
<dbReference type="AlphaFoldDB" id="A0A1P8WI51"/>
<proteinExistence type="predicted"/>
<dbReference type="InterPro" id="IPR029016">
    <property type="entry name" value="GAF-like_dom_sf"/>
</dbReference>
<dbReference type="PROSITE" id="PS50110">
    <property type="entry name" value="RESPONSE_REGULATORY"/>
    <property type="match status" value="1"/>
</dbReference>
<reference evidence="6 7" key="1">
    <citation type="journal article" date="2016" name="Front. Microbiol.">
        <title>Fuerstia marisgermanicae gen. nov., sp. nov., an Unusual Member of the Phylum Planctomycetes from the German Wadden Sea.</title>
        <authorList>
            <person name="Kohn T."/>
            <person name="Heuer A."/>
            <person name="Jogler M."/>
            <person name="Vollmers J."/>
            <person name="Boedeker C."/>
            <person name="Bunk B."/>
            <person name="Rast P."/>
            <person name="Borchert D."/>
            <person name="Glockner I."/>
            <person name="Freese H.M."/>
            <person name="Klenk H.P."/>
            <person name="Overmann J."/>
            <person name="Kaster A.K."/>
            <person name="Rohde M."/>
            <person name="Wiegand S."/>
            <person name="Jogler C."/>
        </authorList>
    </citation>
    <scope>NUCLEOTIDE SEQUENCE [LARGE SCALE GENOMIC DNA]</scope>
    <source>
        <strain evidence="6 7">NH11</strain>
    </source>
</reference>
<evidence type="ECO:0000313" key="6">
    <source>
        <dbReference type="EMBL" id="APZ93734.1"/>
    </source>
</evidence>
<gene>
    <name evidence="6" type="primary">ctrA</name>
    <name evidence="6" type="ORF">Fuma_03352</name>
</gene>
<protein>
    <submittedName>
        <fullName evidence="6">Cell cycle response regulator CtrA</fullName>
    </submittedName>
</protein>
<dbReference type="STRING" id="1891926.Fuma_03352"/>
<keyword evidence="1 4" id="KW-0597">Phosphoprotein</keyword>
<accession>A0A1P8WI51</accession>
<evidence type="ECO:0000313" key="7">
    <source>
        <dbReference type="Proteomes" id="UP000187735"/>
    </source>
</evidence>
<dbReference type="Gene3D" id="3.40.50.2300">
    <property type="match status" value="1"/>
</dbReference>
<feature type="domain" description="Response regulatory" evidence="5">
    <location>
        <begin position="440"/>
        <end position="556"/>
    </location>
</feature>
<dbReference type="InterPro" id="IPR001789">
    <property type="entry name" value="Sig_transdc_resp-reg_receiver"/>
</dbReference>
<dbReference type="SUPFAM" id="SSF52172">
    <property type="entry name" value="CheY-like"/>
    <property type="match status" value="1"/>
</dbReference>
<dbReference type="SMART" id="SM00448">
    <property type="entry name" value="REC"/>
    <property type="match status" value="1"/>
</dbReference>
<dbReference type="Proteomes" id="UP000187735">
    <property type="component" value="Chromosome"/>
</dbReference>
<dbReference type="Gene3D" id="3.30.450.40">
    <property type="match status" value="1"/>
</dbReference>
<dbReference type="InterPro" id="IPR011006">
    <property type="entry name" value="CheY-like_superfamily"/>
</dbReference>
<keyword evidence="7" id="KW-1185">Reference proteome</keyword>
<organism evidence="6 7">
    <name type="scientific">Fuerstiella marisgermanici</name>
    <dbReference type="NCBI Taxonomy" id="1891926"/>
    <lineage>
        <taxon>Bacteria</taxon>
        <taxon>Pseudomonadati</taxon>
        <taxon>Planctomycetota</taxon>
        <taxon>Planctomycetia</taxon>
        <taxon>Planctomycetales</taxon>
        <taxon>Planctomycetaceae</taxon>
        <taxon>Fuerstiella</taxon>
    </lineage>
</organism>
<dbReference type="KEGG" id="fmr:Fuma_03352"/>
<dbReference type="PANTHER" id="PTHR44591">
    <property type="entry name" value="STRESS RESPONSE REGULATOR PROTEIN 1"/>
    <property type="match status" value="1"/>
</dbReference>
<dbReference type="SUPFAM" id="SSF55781">
    <property type="entry name" value="GAF domain-like"/>
    <property type="match status" value="1"/>
</dbReference>
<keyword evidence="2" id="KW-0808">Transferase</keyword>
<dbReference type="GO" id="GO:0016301">
    <property type="term" value="F:kinase activity"/>
    <property type="evidence" value="ECO:0007669"/>
    <property type="project" value="UniProtKB-KW"/>
</dbReference>
<evidence type="ECO:0000259" key="5">
    <source>
        <dbReference type="PROSITE" id="PS50110"/>
    </source>
</evidence>
<dbReference type="InterPro" id="IPR003018">
    <property type="entry name" value="GAF"/>
</dbReference>
<name>A0A1P8WI51_9PLAN</name>
<dbReference type="InterPro" id="IPR050595">
    <property type="entry name" value="Bact_response_regulator"/>
</dbReference>
<dbReference type="Pfam" id="PF00072">
    <property type="entry name" value="Response_reg"/>
    <property type="match status" value="1"/>
</dbReference>